<organism evidence="1 2">
    <name type="scientific">Funneliformis geosporum</name>
    <dbReference type="NCBI Taxonomy" id="1117311"/>
    <lineage>
        <taxon>Eukaryota</taxon>
        <taxon>Fungi</taxon>
        <taxon>Fungi incertae sedis</taxon>
        <taxon>Mucoromycota</taxon>
        <taxon>Glomeromycotina</taxon>
        <taxon>Glomeromycetes</taxon>
        <taxon>Glomerales</taxon>
        <taxon>Glomeraceae</taxon>
        <taxon>Funneliformis</taxon>
    </lineage>
</organism>
<feature type="non-terminal residue" evidence="1">
    <location>
        <position position="94"/>
    </location>
</feature>
<name>A0A9W4T7P6_9GLOM</name>
<evidence type="ECO:0000313" key="1">
    <source>
        <dbReference type="EMBL" id="CAI2197185.1"/>
    </source>
</evidence>
<dbReference type="Proteomes" id="UP001153678">
    <property type="component" value="Unassembled WGS sequence"/>
</dbReference>
<evidence type="ECO:0000313" key="2">
    <source>
        <dbReference type="Proteomes" id="UP001153678"/>
    </source>
</evidence>
<gene>
    <name evidence="1" type="ORF">FWILDA_LOCUS17950</name>
</gene>
<sequence length="94" mass="11003">MKHVHFSNTCYQTFYLSQQSLPIPRSKDSSYPKSKSITSQHFYRFSVFIKELPEITCAHNTINTSTQLMTHKRRITKITKRPEKYISIYLTGAA</sequence>
<comment type="caution">
    <text evidence="1">The sequence shown here is derived from an EMBL/GenBank/DDBJ whole genome shotgun (WGS) entry which is preliminary data.</text>
</comment>
<accession>A0A9W4T7P6</accession>
<reference evidence="1" key="1">
    <citation type="submission" date="2022-08" db="EMBL/GenBank/DDBJ databases">
        <authorList>
            <person name="Kallberg Y."/>
            <person name="Tangrot J."/>
            <person name="Rosling A."/>
        </authorList>
    </citation>
    <scope>NUCLEOTIDE SEQUENCE</scope>
    <source>
        <strain evidence="1">Wild A</strain>
    </source>
</reference>
<keyword evidence="2" id="KW-1185">Reference proteome</keyword>
<dbReference type="EMBL" id="CAMKVN010015801">
    <property type="protein sequence ID" value="CAI2197185.1"/>
    <property type="molecule type" value="Genomic_DNA"/>
</dbReference>
<protein>
    <submittedName>
        <fullName evidence="1">3220_t:CDS:1</fullName>
    </submittedName>
</protein>
<proteinExistence type="predicted"/>
<dbReference type="AlphaFoldDB" id="A0A9W4T7P6"/>